<dbReference type="RefSeq" id="WP_265163221.1">
    <property type="nucleotide sequence ID" value="NZ_CP069620.1"/>
</dbReference>
<evidence type="ECO:0008006" key="4">
    <source>
        <dbReference type="Google" id="ProtNLM"/>
    </source>
</evidence>
<feature type="transmembrane region" description="Helical" evidence="1">
    <location>
        <begin position="25"/>
        <end position="48"/>
    </location>
</feature>
<proteinExistence type="predicted"/>
<reference evidence="2" key="1">
    <citation type="submission" date="2021-02" db="EMBL/GenBank/DDBJ databases">
        <title>Salinimicrobium sp. nov. isolated from seawater in Tongyeong, Republic of Korea.</title>
        <authorList>
            <person name="Lee S.-J."/>
        </authorList>
    </citation>
    <scope>NUCLEOTIDE SEQUENCE</scope>
    <source>
        <strain evidence="2">HN-2-9-2</strain>
    </source>
</reference>
<feature type="transmembrane region" description="Helical" evidence="1">
    <location>
        <begin position="133"/>
        <end position="151"/>
    </location>
</feature>
<keyword evidence="1" id="KW-0812">Transmembrane</keyword>
<accession>A0ABY6NPQ2</accession>
<keyword evidence="1" id="KW-1133">Transmembrane helix</keyword>
<feature type="transmembrane region" description="Helical" evidence="1">
    <location>
        <begin position="68"/>
        <end position="88"/>
    </location>
</feature>
<evidence type="ECO:0000313" key="2">
    <source>
        <dbReference type="EMBL" id="UZH54880.1"/>
    </source>
</evidence>
<evidence type="ECO:0000313" key="3">
    <source>
        <dbReference type="Proteomes" id="UP001163981"/>
    </source>
</evidence>
<dbReference type="EMBL" id="CP069620">
    <property type="protein sequence ID" value="UZH54880.1"/>
    <property type="molecule type" value="Genomic_DNA"/>
</dbReference>
<feature type="transmembrane region" description="Helical" evidence="1">
    <location>
        <begin position="181"/>
        <end position="200"/>
    </location>
</feature>
<evidence type="ECO:0000256" key="1">
    <source>
        <dbReference type="SAM" id="Phobius"/>
    </source>
</evidence>
<feature type="transmembrane region" description="Helical" evidence="1">
    <location>
        <begin position="158"/>
        <end position="175"/>
    </location>
</feature>
<protein>
    <recommendedName>
        <fullName evidence="4">Yip1 domain-containing protein</fullName>
    </recommendedName>
</protein>
<organism evidence="2 3">
    <name type="scientific">Salinimicrobium tongyeongense</name>
    <dbReference type="NCBI Taxonomy" id="2809707"/>
    <lineage>
        <taxon>Bacteria</taxon>
        <taxon>Pseudomonadati</taxon>
        <taxon>Bacteroidota</taxon>
        <taxon>Flavobacteriia</taxon>
        <taxon>Flavobacteriales</taxon>
        <taxon>Flavobacteriaceae</taxon>
        <taxon>Salinimicrobium</taxon>
    </lineage>
</organism>
<gene>
    <name evidence="2" type="ORF">JRG66_13040</name>
</gene>
<feature type="transmembrane region" description="Helical" evidence="1">
    <location>
        <begin position="109"/>
        <end position="127"/>
    </location>
</feature>
<keyword evidence="1" id="KW-0472">Membrane</keyword>
<name>A0ABY6NPQ2_9FLAO</name>
<keyword evidence="3" id="KW-1185">Reference proteome</keyword>
<sequence length="204" mass="22655">MKKTEEDYLQDLREIRSIMERSTKFLSLSGISGVLAGLYALAGVYFVAGVFEGKQHLTYRSASAAEMWILLLTAIVVLVLAMSTAVIFSVKKRRKRGEKIWNAAAKAMLINMAVPLVAGGFAALILLTKGLLLFLPPVTLIFYGLALYNAGNYTFNDVKYFGVAQLVLGLLALYFTAYSLLIWALGFGILHIIYGIYVNYKYER</sequence>
<dbReference type="Proteomes" id="UP001163981">
    <property type="component" value="Chromosome"/>
</dbReference>